<dbReference type="CDD" id="cd00154">
    <property type="entry name" value="Rab"/>
    <property type="match status" value="1"/>
</dbReference>
<dbReference type="InterPro" id="IPR027417">
    <property type="entry name" value="P-loop_NTPase"/>
</dbReference>
<keyword evidence="3" id="KW-1133">Transmembrane helix</keyword>
<dbReference type="InterPro" id="IPR050227">
    <property type="entry name" value="Rab"/>
</dbReference>
<keyword evidence="3" id="KW-0472">Membrane</keyword>
<dbReference type="Proteomes" id="UP000023152">
    <property type="component" value="Unassembled WGS sequence"/>
</dbReference>
<accession>X6NSK5</accession>
<dbReference type="SMART" id="SM00173">
    <property type="entry name" value="RAS"/>
    <property type="match status" value="1"/>
</dbReference>
<evidence type="ECO:0000256" key="3">
    <source>
        <dbReference type="SAM" id="Phobius"/>
    </source>
</evidence>
<sequence length="284" mass="32148">MGNYTGRRNKSLTTNNSADNNVLIKTKYVFPNHVCSSQYIKREIPKIVENWTRNHKVKGTMPLELIAMIASFLPIEDDKYNFSLQCALKGDSSVGKSSIIHRFVENIFHHTYLSTIGTEFWIKKVDIGTTRVKLLIFDIAGIFLLQICPTRIIIKTKHKKGKERFSLRQAHKTDICLVVYDVTFYDSFSSVASWIKHENDLGKSTAPTIVVIGNKSDKSQSERQVNEEEVKEFCESFNQPTVLFGGEVSALSGIGVSDAILLSVRQHLSRFPQCQNCGMHIKNT</sequence>
<dbReference type="AlphaFoldDB" id="X6NSK5"/>
<protein>
    <submittedName>
        <fullName evidence="4">Rab family GTP-binding protein</fullName>
    </submittedName>
</protein>
<dbReference type="PROSITE" id="PS51419">
    <property type="entry name" value="RAB"/>
    <property type="match status" value="1"/>
</dbReference>
<keyword evidence="2" id="KW-0342">GTP-binding</keyword>
<keyword evidence="1" id="KW-0547">Nucleotide-binding</keyword>
<comment type="caution">
    <text evidence="4">The sequence shown here is derived from an EMBL/GenBank/DDBJ whole genome shotgun (WGS) entry which is preliminary data.</text>
</comment>
<dbReference type="SUPFAM" id="SSF52540">
    <property type="entry name" value="P-loop containing nucleoside triphosphate hydrolases"/>
    <property type="match status" value="1"/>
</dbReference>
<evidence type="ECO:0000256" key="1">
    <source>
        <dbReference type="ARBA" id="ARBA00022741"/>
    </source>
</evidence>
<dbReference type="Pfam" id="PF00071">
    <property type="entry name" value="Ras"/>
    <property type="match status" value="2"/>
</dbReference>
<dbReference type="Gene3D" id="3.40.50.300">
    <property type="entry name" value="P-loop containing nucleotide triphosphate hydrolases"/>
    <property type="match status" value="1"/>
</dbReference>
<feature type="transmembrane region" description="Helical" evidence="3">
    <location>
        <begin position="134"/>
        <end position="154"/>
    </location>
</feature>
<proteinExistence type="predicted"/>
<dbReference type="GO" id="GO:0003924">
    <property type="term" value="F:GTPase activity"/>
    <property type="evidence" value="ECO:0007669"/>
    <property type="project" value="InterPro"/>
</dbReference>
<dbReference type="OMA" id="ASWIKHE"/>
<evidence type="ECO:0000313" key="5">
    <source>
        <dbReference type="Proteomes" id="UP000023152"/>
    </source>
</evidence>
<evidence type="ECO:0000313" key="4">
    <source>
        <dbReference type="EMBL" id="ETO29275.1"/>
    </source>
</evidence>
<dbReference type="InterPro" id="IPR001806">
    <property type="entry name" value="Small_GTPase"/>
</dbReference>
<keyword evidence="3" id="KW-0812">Transmembrane</keyword>
<dbReference type="EMBL" id="ASPP01006140">
    <property type="protein sequence ID" value="ETO29275.1"/>
    <property type="molecule type" value="Genomic_DNA"/>
</dbReference>
<dbReference type="SMART" id="SM00175">
    <property type="entry name" value="RAB"/>
    <property type="match status" value="1"/>
</dbReference>
<keyword evidence="5" id="KW-1185">Reference proteome</keyword>
<gene>
    <name evidence="4" type="ORF">RFI_07847</name>
</gene>
<dbReference type="GO" id="GO:0005525">
    <property type="term" value="F:GTP binding"/>
    <property type="evidence" value="ECO:0007669"/>
    <property type="project" value="UniProtKB-KW"/>
</dbReference>
<name>X6NSK5_RETFI</name>
<evidence type="ECO:0000256" key="2">
    <source>
        <dbReference type="ARBA" id="ARBA00023134"/>
    </source>
</evidence>
<dbReference type="PRINTS" id="PR00449">
    <property type="entry name" value="RASTRNSFRMNG"/>
</dbReference>
<dbReference type="PANTHER" id="PTHR47977">
    <property type="entry name" value="RAS-RELATED PROTEIN RAB"/>
    <property type="match status" value="1"/>
</dbReference>
<reference evidence="4 5" key="1">
    <citation type="journal article" date="2013" name="Curr. Biol.">
        <title>The Genome of the Foraminiferan Reticulomyxa filosa.</title>
        <authorList>
            <person name="Glockner G."/>
            <person name="Hulsmann N."/>
            <person name="Schleicher M."/>
            <person name="Noegel A.A."/>
            <person name="Eichinger L."/>
            <person name="Gallinger C."/>
            <person name="Pawlowski J."/>
            <person name="Sierra R."/>
            <person name="Euteneuer U."/>
            <person name="Pillet L."/>
            <person name="Moustafa A."/>
            <person name="Platzer M."/>
            <person name="Groth M."/>
            <person name="Szafranski K."/>
            <person name="Schliwa M."/>
        </authorList>
    </citation>
    <scope>NUCLEOTIDE SEQUENCE [LARGE SCALE GENOMIC DNA]</scope>
</reference>
<organism evidence="4 5">
    <name type="scientific">Reticulomyxa filosa</name>
    <dbReference type="NCBI Taxonomy" id="46433"/>
    <lineage>
        <taxon>Eukaryota</taxon>
        <taxon>Sar</taxon>
        <taxon>Rhizaria</taxon>
        <taxon>Retaria</taxon>
        <taxon>Foraminifera</taxon>
        <taxon>Monothalamids</taxon>
        <taxon>Reticulomyxidae</taxon>
        <taxon>Reticulomyxa</taxon>
    </lineage>
</organism>